<evidence type="ECO:0000256" key="2">
    <source>
        <dbReference type="ARBA" id="ARBA00007646"/>
    </source>
</evidence>
<dbReference type="GO" id="GO:0016251">
    <property type="term" value="F:RNA polymerase II general transcription initiation factor activity"/>
    <property type="evidence" value="ECO:0007669"/>
    <property type="project" value="TreeGrafter"/>
</dbReference>
<sequence>MSRSVQTDTLPTTARSIALLLASTPTIQDAQPGVLHQLLEFSHRYTSQVLYDANVYAEHAGRAGKIEMEDVVLAVQARVGWEFGGRVPKEYLLSLAQQTNATPLPSVSEVFGIRIPPPPHILTQVDFDLVPNKPPPSVTQYDEEIEEVEESESDEEDMVDAMVPHVAQNSTVTNANSMRTLATPDAEMASPAPVTASHLPADEGSDAGQDDDDGLFGNYDSDADEAAETNEPAESSNANGIKRKLVEEDDYD</sequence>
<organism evidence="7 8">
    <name type="scientific">Pyrrhoderma noxium</name>
    <dbReference type="NCBI Taxonomy" id="2282107"/>
    <lineage>
        <taxon>Eukaryota</taxon>
        <taxon>Fungi</taxon>
        <taxon>Dikarya</taxon>
        <taxon>Basidiomycota</taxon>
        <taxon>Agaricomycotina</taxon>
        <taxon>Agaricomycetes</taxon>
        <taxon>Hymenochaetales</taxon>
        <taxon>Hymenochaetaceae</taxon>
        <taxon>Pyrrhoderma</taxon>
    </lineage>
</organism>
<dbReference type="STRING" id="2282107.A0A286UN08"/>
<dbReference type="GO" id="GO:0051123">
    <property type="term" value="P:RNA polymerase II preinitiation complex assembly"/>
    <property type="evidence" value="ECO:0007669"/>
    <property type="project" value="TreeGrafter"/>
</dbReference>
<evidence type="ECO:0000256" key="4">
    <source>
        <dbReference type="ARBA" id="ARBA00023163"/>
    </source>
</evidence>
<evidence type="ECO:0000256" key="1">
    <source>
        <dbReference type="ARBA" id="ARBA00004123"/>
    </source>
</evidence>
<dbReference type="InterPro" id="IPR003162">
    <property type="entry name" value="TFIID-31"/>
</dbReference>
<keyword evidence="4" id="KW-0804">Transcription</keyword>
<dbReference type="OrthoDB" id="341924at2759"/>
<dbReference type="GO" id="GO:0046982">
    <property type="term" value="F:protein heterodimerization activity"/>
    <property type="evidence" value="ECO:0007669"/>
    <property type="project" value="InterPro"/>
</dbReference>
<gene>
    <name evidence="7" type="ORF">PNOK_0357700</name>
</gene>
<dbReference type="InParanoid" id="A0A286UN08"/>
<dbReference type="GO" id="GO:0005669">
    <property type="term" value="C:transcription factor TFIID complex"/>
    <property type="evidence" value="ECO:0007669"/>
    <property type="project" value="TreeGrafter"/>
</dbReference>
<dbReference type="GO" id="GO:0003713">
    <property type="term" value="F:transcription coactivator activity"/>
    <property type="evidence" value="ECO:0007669"/>
    <property type="project" value="TreeGrafter"/>
</dbReference>
<dbReference type="InterPro" id="IPR009072">
    <property type="entry name" value="Histone-fold"/>
</dbReference>
<evidence type="ECO:0000256" key="3">
    <source>
        <dbReference type="ARBA" id="ARBA00023015"/>
    </source>
</evidence>
<evidence type="ECO:0000256" key="6">
    <source>
        <dbReference type="SAM" id="MobiDB-lite"/>
    </source>
</evidence>
<feature type="region of interest" description="Disordered" evidence="6">
    <location>
        <begin position="129"/>
        <end position="157"/>
    </location>
</feature>
<dbReference type="CDD" id="cd07979">
    <property type="entry name" value="HFD_TAF9"/>
    <property type="match status" value="1"/>
</dbReference>
<comment type="caution">
    <text evidence="7">The sequence shown here is derived from an EMBL/GenBank/DDBJ whole genome shotgun (WGS) entry which is preliminary data.</text>
</comment>
<feature type="compositionally biased region" description="Acidic residues" evidence="6">
    <location>
        <begin position="141"/>
        <end position="157"/>
    </location>
</feature>
<keyword evidence="3" id="KW-0805">Transcription regulation</keyword>
<feature type="compositionally biased region" description="Acidic residues" evidence="6">
    <location>
        <begin position="203"/>
        <end position="214"/>
    </location>
</feature>
<comment type="subcellular location">
    <subcellularLocation>
        <location evidence="1">Nucleus</location>
    </subcellularLocation>
</comment>
<dbReference type="Pfam" id="PF02291">
    <property type="entry name" value="TFIID-31kDa"/>
    <property type="match status" value="1"/>
</dbReference>
<name>A0A286UN08_9AGAM</name>
<keyword evidence="8" id="KW-1185">Reference proteome</keyword>
<dbReference type="EMBL" id="NBII01000003">
    <property type="protein sequence ID" value="PAV20950.1"/>
    <property type="molecule type" value="Genomic_DNA"/>
</dbReference>
<evidence type="ECO:0000256" key="5">
    <source>
        <dbReference type="ARBA" id="ARBA00023242"/>
    </source>
</evidence>
<dbReference type="Proteomes" id="UP000217199">
    <property type="component" value="Unassembled WGS sequence"/>
</dbReference>
<feature type="region of interest" description="Disordered" evidence="6">
    <location>
        <begin position="185"/>
        <end position="252"/>
    </location>
</feature>
<proteinExistence type="inferred from homology"/>
<dbReference type="GO" id="GO:0000124">
    <property type="term" value="C:SAGA complex"/>
    <property type="evidence" value="ECO:0007669"/>
    <property type="project" value="TreeGrafter"/>
</dbReference>
<dbReference type="AlphaFoldDB" id="A0A286UN08"/>
<dbReference type="SUPFAM" id="SSF47113">
    <property type="entry name" value="Histone-fold"/>
    <property type="match status" value="1"/>
</dbReference>
<dbReference type="PANTHER" id="PTHR48068:SF4">
    <property type="entry name" value="TATA-BOX BINDING PROTEIN ASSOCIATED FACTOR 9"/>
    <property type="match status" value="1"/>
</dbReference>
<dbReference type="PANTHER" id="PTHR48068">
    <property type="entry name" value="TAF9 RNA POLYMERASE II, TATA BOX-BINDING PROTEIN (TBP)-ASSOCIATED FACTOR"/>
    <property type="match status" value="1"/>
</dbReference>
<reference evidence="7 8" key="1">
    <citation type="journal article" date="2017" name="Mol. Ecol.">
        <title>Comparative and population genomic landscape of Phellinus noxius: A hypervariable fungus causing root rot in trees.</title>
        <authorList>
            <person name="Chung C.L."/>
            <person name="Lee T.J."/>
            <person name="Akiba M."/>
            <person name="Lee H.H."/>
            <person name="Kuo T.H."/>
            <person name="Liu D."/>
            <person name="Ke H.M."/>
            <person name="Yokoi T."/>
            <person name="Roa M.B."/>
            <person name="Lu M.J."/>
            <person name="Chang Y.Y."/>
            <person name="Ann P.J."/>
            <person name="Tsai J.N."/>
            <person name="Chen C.Y."/>
            <person name="Tzean S.S."/>
            <person name="Ota Y."/>
            <person name="Hattori T."/>
            <person name="Sahashi N."/>
            <person name="Liou R.F."/>
            <person name="Kikuchi T."/>
            <person name="Tsai I.J."/>
        </authorList>
    </citation>
    <scope>NUCLEOTIDE SEQUENCE [LARGE SCALE GENOMIC DNA]</scope>
    <source>
        <strain evidence="7 8">FFPRI411160</strain>
    </source>
</reference>
<dbReference type="GO" id="GO:0003743">
    <property type="term" value="F:translation initiation factor activity"/>
    <property type="evidence" value="ECO:0007669"/>
    <property type="project" value="UniProtKB-KW"/>
</dbReference>
<protein>
    <submittedName>
        <fullName evidence="7">Transcription initiation factor tfiid subunit 9</fullName>
    </submittedName>
</protein>
<dbReference type="Gene3D" id="1.10.20.10">
    <property type="entry name" value="Histone, subunit A"/>
    <property type="match status" value="1"/>
</dbReference>
<comment type="similarity">
    <text evidence="2">Belongs to the TAF9 family.</text>
</comment>
<evidence type="ECO:0000313" key="8">
    <source>
        <dbReference type="Proteomes" id="UP000217199"/>
    </source>
</evidence>
<accession>A0A286UN08</accession>
<keyword evidence="5" id="KW-0539">Nucleus</keyword>
<dbReference type="InterPro" id="IPR051431">
    <property type="entry name" value="TFIID_subunit_9"/>
</dbReference>
<evidence type="ECO:0000313" key="7">
    <source>
        <dbReference type="EMBL" id="PAV20950.1"/>
    </source>
</evidence>